<organism evidence="4 5">
    <name type="scientific">Vagococcus bubulae</name>
    <dbReference type="NCBI Taxonomy" id="1977868"/>
    <lineage>
        <taxon>Bacteria</taxon>
        <taxon>Bacillati</taxon>
        <taxon>Bacillota</taxon>
        <taxon>Bacilli</taxon>
        <taxon>Lactobacillales</taxon>
        <taxon>Enterococcaceae</taxon>
        <taxon>Vagococcus</taxon>
    </lineage>
</organism>
<dbReference type="PROSITE" id="PS51257">
    <property type="entry name" value="PROKAR_LIPOPROTEIN"/>
    <property type="match status" value="1"/>
</dbReference>
<gene>
    <name evidence="4" type="ORF">CBF36_02975</name>
</gene>
<dbReference type="OrthoDB" id="9133902at2"/>
<dbReference type="Gene3D" id="2.40.128.540">
    <property type="entry name" value="Domain of unknown function DUF4822"/>
    <property type="match status" value="2"/>
</dbReference>
<dbReference type="InterPro" id="IPR032247">
    <property type="entry name" value="DUF4822"/>
</dbReference>
<feature type="domain" description="DUF4822" evidence="3">
    <location>
        <begin position="63"/>
        <end position="178"/>
    </location>
</feature>
<feature type="signal peptide" evidence="2">
    <location>
        <begin position="1"/>
        <end position="20"/>
    </location>
</feature>
<dbReference type="Proteomes" id="UP000288490">
    <property type="component" value="Unassembled WGS sequence"/>
</dbReference>
<evidence type="ECO:0000256" key="1">
    <source>
        <dbReference type="SAM" id="MobiDB-lite"/>
    </source>
</evidence>
<proteinExistence type="predicted"/>
<feature type="region of interest" description="Disordered" evidence="1">
    <location>
        <begin position="22"/>
        <end position="57"/>
    </location>
</feature>
<feature type="domain" description="DUF4822" evidence="3">
    <location>
        <begin position="203"/>
        <end position="324"/>
    </location>
</feature>
<evidence type="ECO:0000256" key="2">
    <source>
        <dbReference type="SAM" id="SignalP"/>
    </source>
</evidence>
<reference evidence="4 5" key="1">
    <citation type="submission" date="2017-05" db="EMBL/GenBank/DDBJ databases">
        <title>Vagococcus spp. assemblies.</title>
        <authorList>
            <person name="Gulvik C.A."/>
        </authorList>
    </citation>
    <scope>NUCLEOTIDE SEQUENCE [LARGE SCALE GENOMIC DNA]</scope>
    <source>
        <strain evidence="4 5">SS1994</strain>
    </source>
</reference>
<sequence length="327" mass="36572">MKRKVYTVLFTTALTGALLTGCSTGNQTSNSSESTSSQSSTTTDSSKKDGVAKDDSKGGKYTSILSSTNWQGTVVKDAKGQDLTKENSEFIGLAKYDAETGYYEFFDKETGETRGDEGTFFITNDGNKRILISSTKNYQAVVELTEVSDELFTYKRMGKDKEGNEVEVFVQHIPYDKELSFTKGREELTTETGTIETNIPGDTILGETLWNGTKVYDENGNDLTEENNMFISLAKFDASNNQYEFFDIDTGESKGDFGYFKVIDHNKLRTHVSIGENKYGAVLEITELNDKKFTYKRTGKDKDGKEVTVFVEHTPYSGEYNPTFTFE</sequence>
<dbReference type="Pfam" id="PF16103">
    <property type="entry name" value="DUF4822"/>
    <property type="match status" value="2"/>
</dbReference>
<evidence type="ECO:0000313" key="5">
    <source>
        <dbReference type="Proteomes" id="UP000288490"/>
    </source>
</evidence>
<keyword evidence="5" id="KW-1185">Reference proteome</keyword>
<feature type="compositionally biased region" description="Basic and acidic residues" evidence="1">
    <location>
        <begin position="45"/>
        <end position="57"/>
    </location>
</feature>
<dbReference type="AlphaFoldDB" id="A0A429ZPL5"/>
<dbReference type="EMBL" id="NGJT01000003">
    <property type="protein sequence ID" value="RST95660.1"/>
    <property type="molecule type" value="Genomic_DNA"/>
</dbReference>
<feature type="chain" id="PRO_5038864373" evidence="2">
    <location>
        <begin position="21"/>
        <end position="327"/>
    </location>
</feature>
<accession>A0A429ZPL5</accession>
<evidence type="ECO:0000313" key="4">
    <source>
        <dbReference type="EMBL" id="RST95660.1"/>
    </source>
</evidence>
<keyword evidence="2" id="KW-0732">Signal</keyword>
<comment type="caution">
    <text evidence="4">The sequence shown here is derived from an EMBL/GenBank/DDBJ whole genome shotgun (WGS) entry which is preliminary data.</text>
</comment>
<feature type="compositionally biased region" description="Low complexity" evidence="1">
    <location>
        <begin position="22"/>
        <end position="44"/>
    </location>
</feature>
<evidence type="ECO:0000259" key="3">
    <source>
        <dbReference type="Pfam" id="PF16103"/>
    </source>
</evidence>
<name>A0A429ZPL5_9ENTE</name>
<protein>
    <submittedName>
        <fullName evidence="4">DUF4822 domain-containing protein</fullName>
    </submittedName>
</protein>